<dbReference type="AlphaFoldDB" id="A0A8H6M0I9"/>
<feature type="compositionally biased region" description="Low complexity" evidence="1">
    <location>
        <begin position="269"/>
        <end position="309"/>
    </location>
</feature>
<organism evidence="2 3">
    <name type="scientific">Ephemerocybe angulata</name>
    <dbReference type="NCBI Taxonomy" id="980116"/>
    <lineage>
        <taxon>Eukaryota</taxon>
        <taxon>Fungi</taxon>
        <taxon>Dikarya</taxon>
        <taxon>Basidiomycota</taxon>
        <taxon>Agaricomycotina</taxon>
        <taxon>Agaricomycetes</taxon>
        <taxon>Agaricomycetidae</taxon>
        <taxon>Agaricales</taxon>
        <taxon>Agaricineae</taxon>
        <taxon>Psathyrellaceae</taxon>
        <taxon>Ephemerocybe</taxon>
    </lineage>
</organism>
<dbReference type="PANTHER" id="PTHR31694">
    <property type="entry name" value="DESICCATION-LIKE PROTEIN"/>
    <property type="match status" value="1"/>
</dbReference>
<feature type="region of interest" description="Disordered" evidence="1">
    <location>
        <begin position="264"/>
        <end position="312"/>
    </location>
</feature>
<proteinExistence type="predicted"/>
<dbReference type="SUPFAM" id="SSF47240">
    <property type="entry name" value="Ferritin-like"/>
    <property type="match status" value="1"/>
</dbReference>
<protein>
    <submittedName>
        <fullName evidence="2">Ferritin-like domain-containing protein</fullName>
    </submittedName>
</protein>
<gene>
    <name evidence="2" type="ORF">DFP72DRAFT_822000</name>
</gene>
<dbReference type="Pfam" id="PF13668">
    <property type="entry name" value="Ferritin_2"/>
    <property type="match status" value="1"/>
</dbReference>
<evidence type="ECO:0000313" key="3">
    <source>
        <dbReference type="Proteomes" id="UP000521943"/>
    </source>
</evidence>
<comment type="caution">
    <text evidence="2">The sequence shown here is derived from an EMBL/GenBank/DDBJ whole genome shotgun (WGS) entry which is preliminary data.</text>
</comment>
<dbReference type="PANTHER" id="PTHR31694:SF26">
    <property type="entry name" value="OS05G0151100 PROTEIN"/>
    <property type="match status" value="1"/>
</dbReference>
<keyword evidence="3" id="KW-1185">Reference proteome</keyword>
<evidence type="ECO:0000313" key="2">
    <source>
        <dbReference type="EMBL" id="KAF6747302.1"/>
    </source>
</evidence>
<name>A0A8H6M0I9_9AGAR</name>
<dbReference type="Proteomes" id="UP000521943">
    <property type="component" value="Unassembled WGS sequence"/>
</dbReference>
<sequence length="361" mass="39126">MSILDMRILNMALSMEHMVQAFYNTSFRKHSDEEFANQGYPNWVRPRYEQIKQHENEHVAFLYNAIVATGSRAIDACEYSFPDSNSREFVELSEAIEMVATSTYNGAIGQMENKDYARALASIMGVEARHAAWINSAVRKQNPWNTAFETPITMNMAFNFIGNFMMRGSCPSSNNVGDMLPVGVREVSPLAIPERVRPGQAIQISYNSSARAEGNDMYAAFILGTGTLYEKVWEENGQQYVMVPRELQGKGAVYITIVQRSSEPDNGHASSSAASSSSSSASSSSGSGSGSGSSSSSSSAASSSASSSSNRNGGIAWSDAALAFFDSDIVAGPALVMFPFNSKGKPEAEGEDLWNWFGREG</sequence>
<accession>A0A8H6M0I9</accession>
<dbReference type="OrthoDB" id="1001765at2759"/>
<dbReference type="InterPro" id="IPR009078">
    <property type="entry name" value="Ferritin-like_SF"/>
</dbReference>
<evidence type="ECO:0000256" key="1">
    <source>
        <dbReference type="SAM" id="MobiDB-lite"/>
    </source>
</evidence>
<dbReference type="EMBL" id="JACGCI010000083">
    <property type="protein sequence ID" value="KAF6747302.1"/>
    <property type="molecule type" value="Genomic_DNA"/>
</dbReference>
<dbReference type="InterPro" id="IPR052965">
    <property type="entry name" value="Pigment-catalase-like"/>
</dbReference>
<reference evidence="2 3" key="1">
    <citation type="submission" date="2020-07" db="EMBL/GenBank/DDBJ databases">
        <title>Comparative genomics of pyrophilous fungi reveals a link between fire events and developmental genes.</title>
        <authorList>
            <consortium name="DOE Joint Genome Institute"/>
            <person name="Steindorff A.S."/>
            <person name="Carver A."/>
            <person name="Calhoun S."/>
            <person name="Stillman K."/>
            <person name="Liu H."/>
            <person name="Lipzen A."/>
            <person name="Pangilinan J."/>
            <person name="Labutti K."/>
            <person name="Bruns T.D."/>
            <person name="Grigoriev I.V."/>
        </authorList>
    </citation>
    <scope>NUCLEOTIDE SEQUENCE [LARGE SCALE GENOMIC DNA]</scope>
    <source>
        <strain evidence="2 3">CBS 144469</strain>
    </source>
</reference>